<dbReference type="Proteomes" id="UP001160148">
    <property type="component" value="Unassembled WGS sequence"/>
</dbReference>
<dbReference type="InterPro" id="IPR000172">
    <property type="entry name" value="GMC_OxRdtase_N"/>
</dbReference>
<evidence type="ECO:0000313" key="6">
    <source>
        <dbReference type="EMBL" id="CAI6355250.1"/>
    </source>
</evidence>
<feature type="domain" description="Glucose-methanol-choline oxidoreductase N-terminal" evidence="5">
    <location>
        <begin position="311"/>
        <end position="325"/>
    </location>
</feature>
<name>A0AAV0WH43_9HEMI</name>
<dbReference type="EMBL" id="CARXXK010000002">
    <property type="protein sequence ID" value="CAI6355250.1"/>
    <property type="molecule type" value="Genomic_DNA"/>
</dbReference>
<keyword evidence="7" id="KW-1185">Reference proteome</keyword>
<evidence type="ECO:0000256" key="3">
    <source>
        <dbReference type="RuleBase" id="RU003968"/>
    </source>
</evidence>
<dbReference type="PROSITE" id="PS00624">
    <property type="entry name" value="GMC_OXRED_2"/>
    <property type="match status" value="1"/>
</dbReference>
<dbReference type="GO" id="GO:0016614">
    <property type="term" value="F:oxidoreductase activity, acting on CH-OH group of donors"/>
    <property type="evidence" value="ECO:0007669"/>
    <property type="project" value="InterPro"/>
</dbReference>
<keyword evidence="3" id="KW-0285">Flavoprotein</keyword>
<dbReference type="GO" id="GO:0050660">
    <property type="term" value="F:flavin adenine dinucleotide binding"/>
    <property type="evidence" value="ECO:0007669"/>
    <property type="project" value="InterPro"/>
</dbReference>
<dbReference type="Gene3D" id="3.30.560.10">
    <property type="entry name" value="Glucose Oxidase, domain 3"/>
    <property type="match status" value="1"/>
</dbReference>
<dbReference type="Gene3D" id="3.50.50.60">
    <property type="entry name" value="FAD/NAD(P)-binding domain"/>
    <property type="match status" value="1"/>
</dbReference>
<dbReference type="PANTHER" id="PTHR11552:SF227">
    <property type="entry name" value="GLUCOSE DEHYDROGENASE [FAD, QUINONE]-LIKE PROTEIN"/>
    <property type="match status" value="1"/>
</dbReference>
<feature type="binding site" evidence="2">
    <location>
        <position position="274"/>
    </location>
    <ligand>
        <name>FAD</name>
        <dbReference type="ChEBI" id="CHEBI:57692"/>
    </ligand>
</feature>
<comment type="similarity">
    <text evidence="1 3">Belongs to the GMC oxidoreductase family.</text>
</comment>
<dbReference type="InterPro" id="IPR012132">
    <property type="entry name" value="GMC_OxRdtase"/>
</dbReference>
<dbReference type="AlphaFoldDB" id="A0AAV0WH43"/>
<organism evidence="6 7">
    <name type="scientific">Macrosiphum euphorbiae</name>
    <name type="common">potato aphid</name>
    <dbReference type="NCBI Taxonomy" id="13131"/>
    <lineage>
        <taxon>Eukaryota</taxon>
        <taxon>Metazoa</taxon>
        <taxon>Ecdysozoa</taxon>
        <taxon>Arthropoda</taxon>
        <taxon>Hexapoda</taxon>
        <taxon>Insecta</taxon>
        <taxon>Pterygota</taxon>
        <taxon>Neoptera</taxon>
        <taxon>Paraneoptera</taxon>
        <taxon>Hemiptera</taxon>
        <taxon>Sternorrhyncha</taxon>
        <taxon>Aphidomorpha</taxon>
        <taxon>Aphidoidea</taxon>
        <taxon>Aphididae</taxon>
        <taxon>Macrosiphini</taxon>
        <taxon>Macrosiphum</taxon>
    </lineage>
</organism>
<dbReference type="PANTHER" id="PTHR11552">
    <property type="entry name" value="GLUCOSE-METHANOL-CHOLINE GMC OXIDOREDUCTASE"/>
    <property type="match status" value="1"/>
</dbReference>
<dbReference type="PROSITE" id="PS00623">
    <property type="entry name" value="GMC_OXRED_1"/>
    <property type="match status" value="1"/>
</dbReference>
<comment type="cofactor">
    <cofactor evidence="2">
        <name>FAD</name>
        <dbReference type="ChEBI" id="CHEBI:57692"/>
    </cofactor>
</comment>
<feature type="binding site" evidence="2">
    <location>
        <position position="136"/>
    </location>
    <ligand>
        <name>FAD</name>
        <dbReference type="ChEBI" id="CHEBI:57692"/>
    </ligand>
</feature>
<dbReference type="InterPro" id="IPR007867">
    <property type="entry name" value="GMC_OxRtase_C"/>
</dbReference>
<dbReference type="InterPro" id="IPR036188">
    <property type="entry name" value="FAD/NAD-bd_sf"/>
</dbReference>
<dbReference type="SUPFAM" id="SSF51905">
    <property type="entry name" value="FAD/NAD(P)-binding domain"/>
    <property type="match status" value="1"/>
</dbReference>
<dbReference type="PIRSF" id="PIRSF000137">
    <property type="entry name" value="Alcohol_oxidase"/>
    <property type="match status" value="1"/>
</dbReference>
<reference evidence="6 7" key="1">
    <citation type="submission" date="2023-01" db="EMBL/GenBank/DDBJ databases">
        <authorList>
            <person name="Whitehead M."/>
        </authorList>
    </citation>
    <scope>NUCLEOTIDE SEQUENCE [LARGE SCALE GENOMIC DNA]</scope>
</reference>
<dbReference type="Pfam" id="PF00732">
    <property type="entry name" value="GMC_oxred_N"/>
    <property type="match status" value="1"/>
</dbReference>
<keyword evidence="2 3" id="KW-0274">FAD</keyword>
<protein>
    <recommendedName>
        <fullName evidence="4 5">Glucose-methanol-choline oxidoreductase N-terminal domain-containing protein</fullName>
    </recommendedName>
</protein>
<evidence type="ECO:0000259" key="4">
    <source>
        <dbReference type="PROSITE" id="PS00623"/>
    </source>
</evidence>
<evidence type="ECO:0000256" key="1">
    <source>
        <dbReference type="ARBA" id="ARBA00010790"/>
    </source>
</evidence>
<evidence type="ECO:0000313" key="7">
    <source>
        <dbReference type="Proteomes" id="UP001160148"/>
    </source>
</evidence>
<sequence>MDQALFAIVIPKLARNMHFLGILYATIIYYYRGDVADNTTSGIKDLPADSILSHYDFVIIGGGTAGAVLASRLSEHDYWNVLLIEAGGHETTLSEVPMLAAHQQLSDIDWKYKIESQDTACLAMNEKRCRWSRGKVLGGSSAINNMLYARGNPLDFEDWTKHGHLQGWGYNDVLPYFKKSEDNKDPSLADTTYHSAGGYLTVSNASANTPLAEAFMEAVQEMGYDVHDINGQRQTGFMIPQGTIRNGSRCSTAKAFLRPARLRKNLHVILNTQVTRIVINNETNYATGVELFKNNTRYYVGVEKEVLLSAGPINSPQLLMLSGIGPEKHLKEMGIPVIYNSSHVGKNLQDHIGLGGLMFLTNQQVSLTHNRTETANAVYNYAAERNGVLTIMGGVEGLAFINSRPGGNLSKEQPDIGLNLVSGSTVTGLNGFKTWKTHGLKELYYDTMYKSILYKDVWSAVPILLKPKSRGEILLRSADPFEYPKIVANYLTEKEDVDTLVRGIKFALDLAETDPLRQFESRLHDVLFPVCSAVVRHSHDFWECMVRHYTVSLNNQAGTAKMGFKWDKTAVVDPKLNVFGVSGLRVVDASVLPTLVSANSNAVVIMIAEKAADMIKAAWRHEPAVHNKIVSTKAKIINDPFIIY</sequence>
<accession>A0AAV0WH43</accession>
<dbReference type="Pfam" id="PF05199">
    <property type="entry name" value="GMC_oxred_C"/>
    <property type="match status" value="1"/>
</dbReference>
<proteinExistence type="inferred from homology"/>
<gene>
    <name evidence="6" type="ORF">MEUPH1_LOCUS11131</name>
</gene>
<feature type="domain" description="Glucose-methanol-choline oxidoreductase N-terminal" evidence="4">
    <location>
        <begin position="134"/>
        <end position="157"/>
    </location>
</feature>
<dbReference type="SUPFAM" id="SSF54373">
    <property type="entry name" value="FAD-linked reductases, C-terminal domain"/>
    <property type="match status" value="1"/>
</dbReference>
<evidence type="ECO:0000256" key="2">
    <source>
        <dbReference type="PIRSR" id="PIRSR000137-2"/>
    </source>
</evidence>
<comment type="caution">
    <text evidence="6">The sequence shown here is derived from an EMBL/GenBank/DDBJ whole genome shotgun (WGS) entry which is preliminary data.</text>
</comment>
<evidence type="ECO:0000259" key="5">
    <source>
        <dbReference type="PROSITE" id="PS00624"/>
    </source>
</evidence>